<dbReference type="PANTHER" id="PTHR43032:SF2">
    <property type="entry name" value="BLL0505 PROTEIN"/>
    <property type="match status" value="1"/>
</dbReference>
<protein>
    <recommendedName>
        <fullName evidence="1">Oxidoreductase molybdopterin-binding domain-containing protein</fullName>
    </recommendedName>
</protein>
<proteinExistence type="predicted"/>
<evidence type="ECO:0000259" key="1">
    <source>
        <dbReference type="Pfam" id="PF00174"/>
    </source>
</evidence>
<dbReference type="InterPro" id="IPR000572">
    <property type="entry name" value="OxRdtase_Mopterin-bd_dom"/>
</dbReference>
<dbReference type="Proteomes" id="UP000516380">
    <property type="component" value="Chromosome"/>
</dbReference>
<dbReference type="SUPFAM" id="SSF56524">
    <property type="entry name" value="Oxidoreductase molybdopterin-binding domain"/>
    <property type="match status" value="1"/>
</dbReference>
<dbReference type="InterPro" id="IPR036374">
    <property type="entry name" value="OxRdtase_Mopterin-bd_sf"/>
</dbReference>
<accession>A0A7G1IGP5</accession>
<name>A0A7G1IGP5_MYCKA</name>
<evidence type="ECO:0000313" key="2">
    <source>
        <dbReference type="EMBL" id="BCI90206.1"/>
    </source>
</evidence>
<dbReference type="PRINTS" id="PR00407">
    <property type="entry name" value="EUMOPTERIN"/>
</dbReference>
<dbReference type="Pfam" id="PF00174">
    <property type="entry name" value="Oxidored_molyb"/>
    <property type="match status" value="1"/>
</dbReference>
<reference evidence="2 3" key="1">
    <citation type="submission" date="2020-07" db="EMBL/GenBank/DDBJ databases">
        <title>Mycobacterium kansasii (former subtype) with zoonotic potential isolated from diseased indoor pet cat, Japan.</title>
        <authorList>
            <person name="Fukano H."/>
            <person name="Terazono T."/>
            <person name="Hoshino Y."/>
        </authorList>
    </citation>
    <scope>NUCLEOTIDE SEQUENCE [LARGE SCALE GENOMIC DNA]</scope>
    <source>
        <strain evidence="2 3">Kuro-I</strain>
    </source>
</reference>
<keyword evidence="3" id="KW-1185">Reference proteome</keyword>
<dbReference type="AlphaFoldDB" id="A0A7G1IGP5"/>
<feature type="domain" description="Oxidoreductase molybdopterin-binding" evidence="1">
    <location>
        <begin position="1"/>
        <end position="110"/>
    </location>
</feature>
<dbReference type="Gene3D" id="3.90.420.10">
    <property type="entry name" value="Oxidoreductase, molybdopterin-binding domain"/>
    <property type="match status" value="1"/>
</dbReference>
<sequence length="111" mass="11971">MPHHTVKLPIACVEGWSTTQEWTGIRLGDLAAAVGLPRPGSALVSSLERFGSFNHAVLQSNQIVDPRSLLAFQVNGADLSLDHGYPARIIVPALPGVHCTKWVSSIDFRTT</sequence>
<dbReference type="InterPro" id="IPR008335">
    <property type="entry name" value="Mopterin_OxRdtase_euk"/>
</dbReference>
<organism evidence="2 3">
    <name type="scientific">Mycobacterium kansasii</name>
    <dbReference type="NCBI Taxonomy" id="1768"/>
    <lineage>
        <taxon>Bacteria</taxon>
        <taxon>Bacillati</taxon>
        <taxon>Actinomycetota</taxon>
        <taxon>Actinomycetes</taxon>
        <taxon>Mycobacteriales</taxon>
        <taxon>Mycobacteriaceae</taxon>
        <taxon>Mycobacterium</taxon>
    </lineage>
</organism>
<evidence type="ECO:0000313" key="3">
    <source>
        <dbReference type="Proteomes" id="UP000516380"/>
    </source>
</evidence>
<gene>
    <name evidence="2" type="ORF">NIIDMKKI_54120</name>
</gene>
<dbReference type="GO" id="GO:0016491">
    <property type="term" value="F:oxidoreductase activity"/>
    <property type="evidence" value="ECO:0007669"/>
    <property type="project" value="InterPro"/>
</dbReference>
<dbReference type="PANTHER" id="PTHR43032">
    <property type="entry name" value="PROTEIN-METHIONINE-SULFOXIDE REDUCTASE"/>
    <property type="match status" value="1"/>
</dbReference>
<dbReference type="EMBL" id="AP023343">
    <property type="protein sequence ID" value="BCI90206.1"/>
    <property type="molecule type" value="Genomic_DNA"/>
</dbReference>